<dbReference type="EMBL" id="JAJJMA010303777">
    <property type="protein sequence ID" value="MCL7048356.1"/>
    <property type="molecule type" value="Genomic_DNA"/>
</dbReference>
<comment type="similarity">
    <text evidence="1">Belongs to the Ole e I family.</text>
</comment>
<accession>A0AA41VVQ3</accession>
<evidence type="ECO:0000256" key="3">
    <source>
        <dbReference type="SAM" id="SignalP"/>
    </source>
</evidence>
<organism evidence="4 5">
    <name type="scientific">Papaver nudicaule</name>
    <name type="common">Iceland poppy</name>
    <dbReference type="NCBI Taxonomy" id="74823"/>
    <lineage>
        <taxon>Eukaryota</taxon>
        <taxon>Viridiplantae</taxon>
        <taxon>Streptophyta</taxon>
        <taxon>Embryophyta</taxon>
        <taxon>Tracheophyta</taxon>
        <taxon>Spermatophyta</taxon>
        <taxon>Magnoliopsida</taxon>
        <taxon>Ranunculales</taxon>
        <taxon>Papaveraceae</taxon>
        <taxon>Papaveroideae</taxon>
        <taxon>Papaver</taxon>
    </lineage>
</organism>
<proteinExistence type="inferred from homology"/>
<dbReference type="PANTHER" id="PTHR31614">
    <property type="entry name" value="PROTEIN DOWNSTREAM OF FLC-RELATED"/>
    <property type="match status" value="1"/>
</dbReference>
<keyword evidence="3" id="KW-0732">Signal</keyword>
<feature type="signal peptide" evidence="3">
    <location>
        <begin position="1"/>
        <end position="22"/>
    </location>
</feature>
<gene>
    <name evidence="4" type="ORF">MKW94_000764</name>
</gene>
<protein>
    <submittedName>
        <fullName evidence="4">Uncharacterized protein</fullName>
    </submittedName>
</protein>
<comment type="caution">
    <text evidence="4">The sequence shown here is derived from an EMBL/GenBank/DDBJ whole genome shotgun (WGS) entry which is preliminary data.</text>
</comment>
<sequence>MAPTRVMIILALCVLLPALIAGEYTPVKKESYIVSGHVFCDTCQLECEHPLATAIEGAEVKIECRDRKVDSLPLVYQRYGKTDKEGNYKIEVLEEHKNQKCEVMLVKSPQENCKTIKEGVMDKATVILVDQNGISSHNRVANSLGFRRESTIDGCGKLYELYNYED</sequence>
<dbReference type="PANTHER" id="PTHR31614:SF5">
    <property type="entry name" value="ALLERGEN-LIKE PROTEIN BRSN20"/>
    <property type="match status" value="1"/>
</dbReference>
<evidence type="ECO:0000256" key="2">
    <source>
        <dbReference type="ARBA" id="ARBA00023157"/>
    </source>
</evidence>
<keyword evidence="2" id="KW-1015">Disulfide bond</keyword>
<dbReference type="Proteomes" id="UP001177140">
    <property type="component" value="Unassembled WGS sequence"/>
</dbReference>
<name>A0AA41VVQ3_PAPNU</name>
<evidence type="ECO:0000313" key="5">
    <source>
        <dbReference type="Proteomes" id="UP001177140"/>
    </source>
</evidence>
<evidence type="ECO:0000313" key="4">
    <source>
        <dbReference type="EMBL" id="MCL7048356.1"/>
    </source>
</evidence>
<reference evidence="4" key="1">
    <citation type="submission" date="2022-03" db="EMBL/GenBank/DDBJ databases">
        <title>A functionally conserved STORR gene fusion in Papaver species that diverged 16.8 million years ago.</title>
        <authorList>
            <person name="Catania T."/>
        </authorList>
    </citation>
    <scope>NUCLEOTIDE SEQUENCE</scope>
    <source>
        <strain evidence="4">S-191538</strain>
    </source>
</reference>
<feature type="chain" id="PRO_5041365308" evidence="3">
    <location>
        <begin position="23"/>
        <end position="166"/>
    </location>
</feature>
<dbReference type="Pfam" id="PF01190">
    <property type="entry name" value="Pollen_Ole_e_1"/>
    <property type="match status" value="1"/>
</dbReference>
<keyword evidence="5" id="KW-1185">Reference proteome</keyword>
<dbReference type="InterPro" id="IPR006041">
    <property type="entry name" value="Pollen_Ole_e1_allergen"/>
</dbReference>
<dbReference type="AlphaFoldDB" id="A0AA41VVQ3"/>
<evidence type="ECO:0000256" key="1">
    <source>
        <dbReference type="ARBA" id="ARBA00010049"/>
    </source>
</evidence>